<keyword evidence="3 6" id="KW-0328">Glycosyltransferase</keyword>
<evidence type="ECO:0000256" key="7">
    <source>
        <dbReference type="RuleBase" id="RU362057"/>
    </source>
</evidence>
<proteinExistence type="inferred from homology"/>
<dbReference type="InterPro" id="IPR035595">
    <property type="entry name" value="UDP_glycos_trans_CS"/>
</dbReference>
<dbReference type="PANTHER" id="PTHR48044:SF23">
    <property type="entry name" value="ANTHOCYANIDIN 3-O-GLUCOSYLTRANSFERASE-LIKE"/>
    <property type="match status" value="1"/>
</dbReference>
<dbReference type="GO" id="GO:0016138">
    <property type="term" value="P:glycoside biosynthetic process"/>
    <property type="evidence" value="ECO:0007669"/>
    <property type="project" value="UniProtKB-ARBA"/>
</dbReference>
<name>A0A161X307_DAUCS</name>
<dbReference type="EC" id="2.4.1.-" evidence="7"/>
<dbReference type="OrthoDB" id="5835829at2759"/>
<evidence type="ECO:0000313" key="9">
    <source>
        <dbReference type="EMBL" id="WOG87789.1"/>
    </source>
</evidence>
<comment type="similarity">
    <text evidence="2 6">Belongs to the UDP-glycosyltransferase family.</text>
</comment>
<dbReference type="OMA" id="FLTEEFM"/>
<dbReference type="Gene3D" id="3.40.50.2000">
    <property type="entry name" value="Glycogen Phosphorylase B"/>
    <property type="match status" value="2"/>
</dbReference>
<gene>
    <name evidence="9" type="ORF">DCAR_0207020</name>
</gene>
<dbReference type="SUPFAM" id="SSF53756">
    <property type="entry name" value="UDP-Glycosyltransferase/glycogen phosphorylase"/>
    <property type="match status" value="1"/>
</dbReference>
<dbReference type="Pfam" id="PF26168">
    <property type="entry name" value="Glyco_transf_N"/>
    <property type="match status" value="1"/>
</dbReference>
<evidence type="ECO:0000313" key="10">
    <source>
        <dbReference type="Proteomes" id="UP000077755"/>
    </source>
</evidence>
<dbReference type="AlphaFoldDB" id="A0A161X307"/>
<sequence length="459" mass="51803">MEKDSEVCVLVVPFLAQGHLGQLLHLSRLISSHNIPVHYVSTTTHIRQARSRHQGWDLQTSENIHIHEFPIQPFHSPPPDPKASNKFPFHLQPAFDASVHLREPVCRLITSLSASARRLIIIHDELMAYSVQDFISLANAETYTFYSTSAFFYYSYFWDLSGRSNVTDDHILRQLPCMESCISSELFALAEKQQVHLKKCSGHLHNTSRLVEGHYLDLLQKLQNDKKQWAIGPFNPVEICKNSDEKRHKCLEWLDNQASNSVLFVSFGTTTSLSDEQVHALAVGLENSSHKFIWVLREADRGDIFTGEVRKAELPEGYEDRITKADQGVIVRDWAPQLEILAHASTGGFMSHCGWNSCLESITMGVPMATWPMHSDQPRNAVLITKVLQVGTMVKDWAQGNELVESLVIETAVKKLMASSEGDEMRKRAAEFSEGIKKSVTEGGVRCIELDSFIAHITR</sequence>
<feature type="domain" description="Glycosyltransferase N-terminal" evidence="8">
    <location>
        <begin position="6"/>
        <end position="236"/>
    </location>
</feature>
<dbReference type="GO" id="GO:0016114">
    <property type="term" value="P:terpenoid biosynthetic process"/>
    <property type="evidence" value="ECO:0007669"/>
    <property type="project" value="UniProtKB-UniPathway"/>
</dbReference>
<evidence type="ECO:0000256" key="3">
    <source>
        <dbReference type="ARBA" id="ARBA00022676"/>
    </source>
</evidence>
<dbReference type="Gramene" id="KZN05385">
    <property type="protein sequence ID" value="KZN05385"/>
    <property type="gene ID" value="DCAR_006222"/>
</dbReference>
<dbReference type="PANTHER" id="PTHR48044">
    <property type="entry name" value="GLYCOSYLTRANSFERASE"/>
    <property type="match status" value="1"/>
</dbReference>
<reference evidence="9" key="2">
    <citation type="submission" date="2022-03" db="EMBL/GenBank/DDBJ databases">
        <title>Draft title - Genomic analysis of global carrot germplasm unveils the trajectory of domestication and the origin of high carotenoid orange carrot.</title>
        <authorList>
            <person name="Iorizzo M."/>
            <person name="Ellison S."/>
            <person name="Senalik D."/>
            <person name="Macko-Podgorni A."/>
            <person name="Grzebelus D."/>
            <person name="Bostan H."/>
            <person name="Rolling W."/>
            <person name="Curaba J."/>
            <person name="Simon P."/>
        </authorList>
    </citation>
    <scope>NUCLEOTIDE SEQUENCE</scope>
    <source>
        <tissue evidence="9">Leaf</tissue>
    </source>
</reference>
<dbReference type="FunFam" id="3.40.50.2000:FF:000238">
    <property type="entry name" value="Glycosyltransferase"/>
    <property type="match status" value="1"/>
</dbReference>
<keyword evidence="5" id="KW-0414">Isoprene biosynthesis</keyword>
<dbReference type="Pfam" id="PF00201">
    <property type="entry name" value="UDPGT"/>
    <property type="match status" value="1"/>
</dbReference>
<accession>A0A161X307</accession>
<dbReference type="KEGG" id="dcr:108208195"/>
<organism evidence="9 10">
    <name type="scientific">Daucus carota subsp. sativus</name>
    <name type="common">Carrot</name>
    <dbReference type="NCBI Taxonomy" id="79200"/>
    <lineage>
        <taxon>Eukaryota</taxon>
        <taxon>Viridiplantae</taxon>
        <taxon>Streptophyta</taxon>
        <taxon>Embryophyta</taxon>
        <taxon>Tracheophyta</taxon>
        <taxon>Spermatophyta</taxon>
        <taxon>Magnoliopsida</taxon>
        <taxon>eudicotyledons</taxon>
        <taxon>Gunneridae</taxon>
        <taxon>Pentapetalae</taxon>
        <taxon>asterids</taxon>
        <taxon>campanulids</taxon>
        <taxon>Apiales</taxon>
        <taxon>Apiaceae</taxon>
        <taxon>Apioideae</taxon>
        <taxon>Scandiceae</taxon>
        <taxon>Daucinae</taxon>
        <taxon>Daucus</taxon>
        <taxon>Daucus sect. Daucus</taxon>
    </lineage>
</organism>
<dbReference type="EMBL" id="CP093344">
    <property type="protein sequence ID" value="WOG87789.1"/>
    <property type="molecule type" value="Genomic_DNA"/>
</dbReference>
<comment type="pathway">
    <text evidence="1">Secondary metabolite biosynthesis; terpenoid biosynthesis.</text>
</comment>
<evidence type="ECO:0000256" key="4">
    <source>
        <dbReference type="ARBA" id="ARBA00022679"/>
    </source>
</evidence>
<dbReference type="InterPro" id="IPR058980">
    <property type="entry name" value="Glyco_transf_N"/>
</dbReference>
<protein>
    <recommendedName>
        <fullName evidence="7">Glycosyltransferase</fullName>
        <ecNumber evidence="7">2.4.1.-</ecNumber>
    </recommendedName>
</protein>
<reference evidence="9" key="1">
    <citation type="journal article" date="2016" name="Nat. Genet.">
        <title>A high-quality carrot genome assembly provides new insights into carotenoid accumulation and asterid genome evolution.</title>
        <authorList>
            <person name="Iorizzo M."/>
            <person name="Ellison S."/>
            <person name="Senalik D."/>
            <person name="Zeng P."/>
            <person name="Satapoomin P."/>
            <person name="Huang J."/>
            <person name="Bowman M."/>
            <person name="Iovene M."/>
            <person name="Sanseverino W."/>
            <person name="Cavagnaro P."/>
            <person name="Yildiz M."/>
            <person name="Macko-Podgorni A."/>
            <person name="Moranska E."/>
            <person name="Grzebelus E."/>
            <person name="Grzebelus D."/>
            <person name="Ashrafi H."/>
            <person name="Zheng Z."/>
            <person name="Cheng S."/>
            <person name="Spooner D."/>
            <person name="Van Deynze A."/>
            <person name="Simon P."/>
        </authorList>
    </citation>
    <scope>NUCLEOTIDE SEQUENCE</scope>
    <source>
        <tissue evidence="9">Leaf</tissue>
    </source>
</reference>
<evidence type="ECO:0000256" key="6">
    <source>
        <dbReference type="RuleBase" id="RU003718"/>
    </source>
</evidence>
<evidence type="ECO:0000256" key="5">
    <source>
        <dbReference type="ARBA" id="ARBA00023229"/>
    </source>
</evidence>
<dbReference type="GO" id="GO:0050404">
    <property type="term" value="F:zeatin O-beta-D-xylosyltransferase activity"/>
    <property type="evidence" value="ECO:0007669"/>
    <property type="project" value="UniProtKB-ARBA"/>
</dbReference>
<dbReference type="PROSITE" id="PS00375">
    <property type="entry name" value="UDPGT"/>
    <property type="match status" value="1"/>
</dbReference>
<dbReference type="GO" id="GO:0009690">
    <property type="term" value="P:cytokinin metabolic process"/>
    <property type="evidence" value="ECO:0007669"/>
    <property type="project" value="UniProtKB-ARBA"/>
</dbReference>
<evidence type="ECO:0000256" key="2">
    <source>
        <dbReference type="ARBA" id="ARBA00009995"/>
    </source>
</evidence>
<dbReference type="FunFam" id="3.40.50.2000:FF:000060">
    <property type="entry name" value="Glycosyltransferase"/>
    <property type="match status" value="1"/>
</dbReference>
<dbReference type="InterPro" id="IPR002213">
    <property type="entry name" value="UDP_glucos_trans"/>
</dbReference>
<evidence type="ECO:0000259" key="8">
    <source>
        <dbReference type="Pfam" id="PF26168"/>
    </source>
</evidence>
<dbReference type="Proteomes" id="UP000077755">
    <property type="component" value="Chromosome 2"/>
</dbReference>
<evidence type="ECO:0000256" key="1">
    <source>
        <dbReference type="ARBA" id="ARBA00004721"/>
    </source>
</evidence>
<keyword evidence="4 6" id="KW-0808">Transferase</keyword>
<keyword evidence="10" id="KW-1185">Reference proteome</keyword>
<dbReference type="CDD" id="cd03784">
    <property type="entry name" value="GT1_Gtf-like"/>
    <property type="match status" value="1"/>
</dbReference>